<dbReference type="GO" id="GO:0003700">
    <property type="term" value="F:DNA-binding transcription factor activity"/>
    <property type="evidence" value="ECO:0007669"/>
    <property type="project" value="TreeGrafter"/>
</dbReference>
<dbReference type="SUPFAM" id="SSF46785">
    <property type="entry name" value="Winged helix' DNA-binding domain"/>
    <property type="match status" value="1"/>
</dbReference>
<dbReference type="Proteomes" id="UP000439113">
    <property type="component" value="Unassembled WGS sequence"/>
</dbReference>
<evidence type="ECO:0008006" key="4">
    <source>
        <dbReference type="Google" id="ProtNLM"/>
    </source>
</evidence>
<evidence type="ECO:0000313" key="2">
    <source>
        <dbReference type="EMBL" id="MTV29699.1"/>
    </source>
</evidence>
<dbReference type="Gene3D" id="1.10.10.10">
    <property type="entry name" value="Winged helix-like DNA-binding domain superfamily/Winged helix DNA-binding domain"/>
    <property type="match status" value="1"/>
</dbReference>
<dbReference type="EMBL" id="WNKS01000001">
    <property type="protein sequence ID" value="MTV29699.1"/>
    <property type="molecule type" value="Genomic_DNA"/>
</dbReference>
<accession>A0A6N8DHD8</accession>
<proteinExistence type="predicted"/>
<dbReference type="AlphaFoldDB" id="A0A6N8DHD8"/>
<keyword evidence="1" id="KW-0238">DNA-binding</keyword>
<dbReference type="InterPro" id="IPR036390">
    <property type="entry name" value="WH_DNA-bd_sf"/>
</dbReference>
<dbReference type="OrthoDB" id="8454740at2"/>
<dbReference type="InterPro" id="IPR036388">
    <property type="entry name" value="WH-like_DNA-bd_sf"/>
</dbReference>
<dbReference type="PANTHER" id="PTHR33221:SF4">
    <property type="entry name" value="HTH-TYPE TRANSCRIPTIONAL REPRESSOR NSRR"/>
    <property type="match status" value="1"/>
</dbReference>
<evidence type="ECO:0000313" key="3">
    <source>
        <dbReference type="Proteomes" id="UP000439113"/>
    </source>
</evidence>
<protein>
    <recommendedName>
        <fullName evidence="4">Rrf2 family transcriptional regulator</fullName>
    </recommendedName>
</protein>
<gene>
    <name evidence="2" type="ORF">GJ654_01680</name>
</gene>
<dbReference type="GO" id="GO:0005829">
    <property type="term" value="C:cytosol"/>
    <property type="evidence" value="ECO:0007669"/>
    <property type="project" value="TreeGrafter"/>
</dbReference>
<comment type="caution">
    <text evidence="2">The sequence shown here is derived from an EMBL/GenBank/DDBJ whole genome shotgun (WGS) entry which is preliminary data.</text>
</comment>
<name>A0A6N8DHD8_RHOAC</name>
<dbReference type="Pfam" id="PF02082">
    <property type="entry name" value="Rrf2"/>
    <property type="match status" value="1"/>
</dbReference>
<dbReference type="InterPro" id="IPR000944">
    <property type="entry name" value="Tscrpt_reg_Rrf2"/>
</dbReference>
<evidence type="ECO:0000256" key="1">
    <source>
        <dbReference type="ARBA" id="ARBA00023125"/>
    </source>
</evidence>
<organism evidence="2 3">
    <name type="scientific">Rhodoblastus acidophilus</name>
    <name type="common">Rhodopseudomonas acidophila</name>
    <dbReference type="NCBI Taxonomy" id="1074"/>
    <lineage>
        <taxon>Bacteria</taxon>
        <taxon>Pseudomonadati</taxon>
        <taxon>Pseudomonadota</taxon>
        <taxon>Alphaproteobacteria</taxon>
        <taxon>Hyphomicrobiales</taxon>
        <taxon>Rhodoblastaceae</taxon>
        <taxon>Rhodoblastus</taxon>
    </lineage>
</organism>
<dbReference type="PROSITE" id="PS51197">
    <property type="entry name" value="HTH_RRF2_2"/>
    <property type="match status" value="1"/>
</dbReference>
<sequence>MSLQRSIMRLNAATNGALRILMFCREDRPLTMPDMTRKLGLTEALVIKTCNELMQAGVLVGQRGRGGGYRLARPASSIGALEIIDLFEAKQTLFPCHVGETGECRILPVCKLRRACEKAHAAFRGALEMLTVADLALDTEQA</sequence>
<reference evidence="2 3" key="1">
    <citation type="submission" date="2019-11" db="EMBL/GenBank/DDBJ databases">
        <title>Whole-genome sequence of a Rhodoblastus acidophilus DSM 142.</title>
        <authorList>
            <person name="Kyndt J.A."/>
            <person name="Meyer T.E."/>
        </authorList>
    </citation>
    <scope>NUCLEOTIDE SEQUENCE [LARGE SCALE GENOMIC DNA]</scope>
    <source>
        <strain evidence="2 3">DSM 142</strain>
    </source>
</reference>
<dbReference type="PANTHER" id="PTHR33221">
    <property type="entry name" value="WINGED HELIX-TURN-HELIX TRANSCRIPTIONAL REGULATOR, RRF2 FAMILY"/>
    <property type="match status" value="1"/>
</dbReference>
<dbReference type="GO" id="GO:0003677">
    <property type="term" value="F:DNA binding"/>
    <property type="evidence" value="ECO:0007669"/>
    <property type="project" value="UniProtKB-KW"/>
</dbReference>